<sequence>MKISARLKKLTRWRVRALNFWSIKEVTTPRNASKWEVKSSCLCCFKISTKKFWKCRYEEKEETIKEFLEHPIEGVHMEESCEDSHGYFQPHGGAKDQGGDIDNGLKAMSRGKEQGRDHVKEEDELGELIIAYSIKDEEENEDQVERSQRTAALTQRKTFVEEEDELGELIAAYSTKDKERNNIEVEDEEKEGQRTTVSRQKSAHEEVEEATLKDGPAKGESARSLKKKEATNESKERSYIVSWNDLNLKENTERKEAAMEDKKKVREDQEREKEKIQKKTMGRENMVRDLMHHENNFLFVFQTGFEDEDPMTSKGEHAQLSYQRMKQRKALNEPMKDYNQASEEEEGLEMARGHPFFYFYLMKAWRETLVALQIAFDEDPSKDLQRTPTRRSLMKISSQWKSNFFKGRRQALHRQIRMQRPPWKFPQTLLAMVASFEENFICHIPWTTH</sequence>
<name>A0A8T2TDD7_CERRI</name>
<dbReference type="EMBL" id="CM035418">
    <property type="protein sequence ID" value="KAH7421267.1"/>
    <property type="molecule type" value="Genomic_DNA"/>
</dbReference>
<keyword evidence="3" id="KW-1185">Reference proteome</keyword>
<reference evidence="2" key="1">
    <citation type="submission" date="2021-08" db="EMBL/GenBank/DDBJ databases">
        <title>WGS assembly of Ceratopteris richardii.</title>
        <authorList>
            <person name="Marchant D.B."/>
            <person name="Chen G."/>
            <person name="Jenkins J."/>
            <person name="Shu S."/>
            <person name="Leebens-Mack J."/>
            <person name="Grimwood J."/>
            <person name="Schmutz J."/>
            <person name="Soltis P."/>
            <person name="Soltis D."/>
            <person name="Chen Z.-H."/>
        </authorList>
    </citation>
    <scope>NUCLEOTIDE SEQUENCE</scope>
    <source>
        <strain evidence="2">Whitten #5841</strain>
        <tissue evidence="2">Leaf</tissue>
    </source>
</reference>
<evidence type="ECO:0000256" key="1">
    <source>
        <dbReference type="SAM" id="MobiDB-lite"/>
    </source>
</evidence>
<evidence type="ECO:0000313" key="2">
    <source>
        <dbReference type="EMBL" id="KAH7421267.1"/>
    </source>
</evidence>
<evidence type="ECO:0000313" key="3">
    <source>
        <dbReference type="Proteomes" id="UP000825935"/>
    </source>
</evidence>
<gene>
    <name evidence="2" type="ORF">KP509_13G048800</name>
</gene>
<organism evidence="2 3">
    <name type="scientific">Ceratopteris richardii</name>
    <name type="common">Triangle waterfern</name>
    <dbReference type="NCBI Taxonomy" id="49495"/>
    <lineage>
        <taxon>Eukaryota</taxon>
        <taxon>Viridiplantae</taxon>
        <taxon>Streptophyta</taxon>
        <taxon>Embryophyta</taxon>
        <taxon>Tracheophyta</taxon>
        <taxon>Polypodiopsida</taxon>
        <taxon>Polypodiidae</taxon>
        <taxon>Polypodiales</taxon>
        <taxon>Pteridineae</taxon>
        <taxon>Pteridaceae</taxon>
        <taxon>Parkerioideae</taxon>
        <taxon>Ceratopteris</taxon>
    </lineage>
</organism>
<comment type="caution">
    <text evidence="2">The sequence shown here is derived from an EMBL/GenBank/DDBJ whole genome shotgun (WGS) entry which is preliminary data.</text>
</comment>
<accession>A0A8T2TDD7</accession>
<proteinExistence type="predicted"/>
<dbReference type="AlphaFoldDB" id="A0A8T2TDD7"/>
<feature type="compositionally biased region" description="Basic and acidic residues" evidence="1">
    <location>
        <begin position="202"/>
        <end position="237"/>
    </location>
</feature>
<feature type="region of interest" description="Disordered" evidence="1">
    <location>
        <begin position="185"/>
        <end position="237"/>
    </location>
</feature>
<feature type="region of interest" description="Disordered" evidence="1">
    <location>
        <begin position="252"/>
        <end position="277"/>
    </location>
</feature>
<protein>
    <submittedName>
        <fullName evidence="2">Uncharacterized protein</fullName>
    </submittedName>
</protein>
<dbReference type="Proteomes" id="UP000825935">
    <property type="component" value="Chromosome 13"/>
</dbReference>